<feature type="transmembrane region" description="Helical" evidence="1">
    <location>
        <begin position="99"/>
        <end position="118"/>
    </location>
</feature>
<evidence type="ECO:0000313" key="3">
    <source>
        <dbReference type="EMBL" id="OGY66889.1"/>
    </source>
</evidence>
<proteinExistence type="predicted"/>
<comment type="caution">
    <text evidence="3">The sequence shown here is derived from an EMBL/GenBank/DDBJ whole genome shotgun (WGS) entry which is preliminary data.</text>
</comment>
<dbReference type="PANTHER" id="PTHR14969:SF13">
    <property type="entry name" value="AT30094P"/>
    <property type="match status" value="1"/>
</dbReference>
<gene>
    <name evidence="3" type="ORF">A3I24_04350</name>
</gene>
<dbReference type="Gene3D" id="1.20.144.10">
    <property type="entry name" value="Phosphatidic acid phosphatase type 2/haloperoxidase"/>
    <property type="match status" value="1"/>
</dbReference>
<dbReference type="Pfam" id="PF01569">
    <property type="entry name" value="PAP2"/>
    <property type="match status" value="1"/>
</dbReference>
<dbReference type="SUPFAM" id="SSF48317">
    <property type="entry name" value="Acid phosphatase/Vanadium-dependent haloperoxidase"/>
    <property type="match status" value="1"/>
</dbReference>
<keyword evidence="1" id="KW-0812">Transmembrane</keyword>
<dbReference type="AlphaFoldDB" id="A0A1G1ZR03"/>
<sequence>MSFELGFFNFLYGLAGQSKILDWFIIFLAEYLPYFLIILFFFFLLKEKDFQTRFYYFSFTALALILSRGIITEIIRFFYHRPRPFLALNFTALINHSSSNSLPSGHAVFYFTLVILFFLFKGELWQRWRLWFLGGVILMGIARVSAGAHWPLDIVSGFFVAAVSVFVIKWLLSKYSTFTIQAQD</sequence>
<evidence type="ECO:0000259" key="2">
    <source>
        <dbReference type="SMART" id="SM00014"/>
    </source>
</evidence>
<reference evidence="3 4" key="1">
    <citation type="journal article" date="2016" name="Nat. Commun.">
        <title>Thousands of microbial genomes shed light on interconnected biogeochemical processes in an aquifer system.</title>
        <authorList>
            <person name="Anantharaman K."/>
            <person name="Brown C.T."/>
            <person name="Hug L.A."/>
            <person name="Sharon I."/>
            <person name="Castelle C.J."/>
            <person name="Probst A.J."/>
            <person name="Thomas B.C."/>
            <person name="Singh A."/>
            <person name="Wilkins M.J."/>
            <person name="Karaoz U."/>
            <person name="Brodie E.L."/>
            <person name="Williams K.H."/>
            <person name="Hubbard S.S."/>
            <person name="Banfield J.F."/>
        </authorList>
    </citation>
    <scope>NUCLEOTIDE SEQUENCE [LARGE SCALE GENOMIC DNA]</scope>
</reference>
<feature type="transmembrane region" description="Helical" evidence="1">
    <location>
        <begin position="154"/>
        <end position="172"/>
    </location>
</feature>
<keyword evidence="1" id="KW-1133">Transmembrane helix</keyword>
<evidence type="ECO:0000256" key="1">
    <source>
        <dbReference type="SAM" id="Phobius"/>
    </source>
</evidence>
<name>A0A1G1ZR03_9BACT</name>
<dbReference type="SMART" id="SM00014">
    <property type="entry name" value="acidPPc"/>
    <property type="match status" value="1"/>
</dbReference>
<dbReference type="InterPro" id="IPR000326">
    <property type="entry name" value="PAP2/HPO"/>
</dbReference>
<dbReference type="InterPro" id="IPR036938">
    <property type="entry name" value="PAP2/HPO_sf"/>
</dbReference>
<dbReference type="PANTHER" id="PTHR14969">
    <property type="entry name" value="SPHINGOSINE-1-PHOSPHATE PHOSPHOHYDROLASE"/>
    <property type="match status" value="1"/>
</dbReference>
<feature type="transmembrane region" description="Helical" evidence="1">
    <location>
        <begin position="54"/>
        <end position="79"/>
    </location>
</feature>
<protein>
    <recommendedName>
        <fullName evidence="2">Phosphatidic acid phosphatase type 2/haloperoxidase domain-containing protein</fullName>
    </recommendedName>
</protein>
<accession>A0A1G1ZR03</accession>
<dbReference type="STRING" id="1798409.A3I24_04350"/>
<feature type="domain" description="Phosphatidic acid phosphatase type 2/haloperoxidase" evidence="2">
    <location>
        <begin position="56"/>
        <end position="169"/>
    </location>
</feature>
<keyword evidence="1" id="KW-0472">Membrane</keyword>
<evidence type="ECO:0000313" key="4">
    <source>
        <dbReference type="Proteomes" id="UP000177690"/>
    </source>
</evidence>
<dbReference type="Proteomes" id="UP000177690">
    <property type="component" value="Unassembled WGS sequence"/>
</dbReference>
<dbReference type="EMBL" id="MHJL01000033">
    <property type="protein sequence ID" value="OGY66889.1"/>
    <property type="molecule type" value="Genomic_DNA"/>
</dbReference>
<organism evidence="3 4">
    <name type="scientific">Candidatus Harrisonbacteria bacterium RIFCSPLOWO2_02_FULL_41_13b</name>
    <dbReference type="NCBI Taxonomy" id="1798409"/>
    <lineage>
        <taxon>Bacteria</taxon>
        <taxon>Candidatus Harrisoniibacteriota</taxon>
    </lineage>
</organism>
<feature type="transmembrane region" description="Helical" evidence="1">
    <location>
        <begin position="20"/>
        <end position="45"/>
    </location>
</feature>
<feature type="transmembrane region" description="Helical" evidence="1">
    <location>
        <begin position="130"/>
        <end position="148"/>
    </location>
</feature>